<keyword evidence="2" id="KW-0812">Transmembrane</keyword>
<evidence type="ECO:0000313" key="4">
    <source>
        <dbReference type="Proteomes" id="UP001370348"/>
    </source>
</evidence>
<dbReference type="RefSeq" id="WP_394821116.1">
    <property type="nucleotide sequence ID" value="NZ_CP089984.1"/>
</dbReference>
<feature type="transmembrane region" description="Helical" evidence="2">
    <location>
        <begin position="34"/>
        <end position="54"/>
    </location>
</feature>
<protein>
    <submittedName>
        <fullName evidence="3">Prepilin-type N-terminal cleavage/methylation domain-containing protein</fullName>
    </submittedName>
</protein>
<dbReference type="NCBIfam" id="TIGR02532">
    <property type="entry name" value="IV_pilin_GFxxxE"/>
    <property type="match status" value="1"/>
</dbReference>
<organism evidence="3 4">
    <name type="scientific">Pendulispora albinea</name>
    <dbReference type="NCBI Taxonomy" id="2741071"/>
    <lineage>
        <taxon>Bacteria</taxon>
        <taxon>Pseudomonadati</taxon>
        <taxon>Myxococcota</taxon>
        <taxon>Myxococcia</taxon>
        <taxon>Myxococcales</taxon>
        <taxon>Sorangiineae</taxon>
        <taxon>Pendulisporaceae</taxon>
        <taxon>Pendulispora</taxon>
    </lineage>
</organism>
<keyword evidence="2" id="KW-0472">Membrane</keyword>
<evidence type="ECO:0000256" key="1">
    <source>
        <dbReference type="SAM" id="MobiDB-lite"/>
    </source>
</evidence>
<proteinExistence type="predicted"/>
<dbReference type="PROSITE" id="PS00409">
    <property type="entry name" value="PROKAR_NTER_METHYL"/>
    <property type="match status" value="1"/>
</dbReference>
<dbReference type="Pfam" id="PF07963">
    <property type="entry name" value="N_methyl"/>
    <property type="match status" value="1"/>
</dbReference>
<dbReference type="Proteomes" id="UP001370348">
    <property type="component" value="Chromosome"/>
</dbReference>
<reference evidence="3 4" key="1">
    <citation type="submission" date="2021-12" db="EMBL/GenBank/DDBJ databases">
        <title>Discovery of the Pendulisporaceae a myxobacterial family with distinct sporulation behavior and unique specialized metabolism.</title>
        <authorList>
            <person name="Garcia R."/>
            <person name="Popoff A."/>
            <person name="Bader C.D."/>
            <person name="Loehr J."/>
            <person name="Walesch S."/>
            <person name="Walt C."/>
            <person name="Boldt J."/>
            <person name="Bunk B."/>
            <person name="Haeckl F.J.F.P.J."/>
            <person name="Gunesch A.P."/>
            <person name="Birkelbach J."/>
            <person name="Nuebel U."/>
            <person name="Pietschmann T."/>
            <person name="Bach T."/>
            <person name="Mueller R."/>
        </authorList>
    </citation>
    <scope>NUCLEOTIDE SEQUENCE [LARGE SCALE GENOMIC DNA]</scope>
    <source>
        <strain evidence="3 4">MSr11954</strain>
    </source>
</reference>
<sequence length="256" mass="27554">MRRGSTIQGEPLRPNPPPAGQGTKRRLARRGMTLVEILVVLVVIAMMMAGIIFGSGQVPSARLRASSSLITSAIKAGYTRSNAVSKSVRLVFDFESNTMWLEEANRPMVVQSKDLTGTGGADPATAAEQAAVAEGERIIKGPAAPRPQFLPVDKADLAAREPGGKRPLPRGITFREIQIAHDDQPRTEGRAYLYFWSGGQTERASIQVRIGKDEDDSQTLTLLVAPLTGKVTVKSGPVALKIPDDKEASEREETSP</sequence>
<dbReference type="InterPro" id="IPR012902">
    <property type="entry name" value="N_methyl_site"/>
</dbReference>
<name>A0ABZ2LKM1_9BACT</name>
<feature type="region of interest" description="Disordered" evidence="1">
    <location>
        <begin position="1"/>
        <end position="25"/>
    </location>
</feature>
<keyword evidence="2" id="KW-1133">Transmembrane helix</keyword>
<evidence type="ECO:0000256" key="2">
    <source>
        <dbReference type="SAM" id="Phobius"/>
    </source>
</evidence>
<evidence type="ECO:0000313" key="3">
    <source>
        <dbReference type="EMBL" id="WXB11496.1"/>
    </source>
</evidence>
<dbReference type="EMBL" id="CP089984">
    <property type="protein sequence ID" value="WXB11496.1"/>
    <property type="molecule type" value="Genomic_DNA"/>
</dbReference>
<keyword evidence="4" id="KW-1185">Reference proteome</keyword>
<accession>A0ABZ2LKM1</accession>
<gene>
    <name evidence="3" type="ORF">LZC94_26975</name>
</gene>